<reference evidence="1" key="1">
    <citation type="submission" date="2019-09" db="EMBL/GenBank/DDBJ databases">
        <authorList>
            <person name="Zhang L."/>
        </authorList>
    </citation>
    <scope>NUCLEOTIDE SEQUENCE</scope>
</reference>
<gene>
    <name evidence="1" type="ORF">NYM_LOCUS12363</name>
</gene>
<name>A0A5K1AQV5_9MAGN</name>
<accession>A0A5K1AQV5</accession>
<sequence>MVTTYGMSEIGPWSLVDE</sequence>
<evidence type="ECO:0000313" key="1">
    <source>
        <dbReference type="EMBL" id="VVW04657.1"/>
    </source>
</evidence>
<organism evidence="1">
    <name type="scientific">Nymphaea colorata</name>
    <name type="common">pocket water lily</name>
    <dbReference type="NCBI Taxonomy" id="210225"/>
    <lineage>
        <taxon>Eukaryota</taxon>
        <taxon>Viridiplantae</taxon>
        <taxon>Streptophyta</taxon>
        <taxon>Embryophyta</taxon>
        <taxon>Tracheophyta</taxon>
        <taxon>Spermatophyta</taxon>
        <taxon>Magnoliopsida</taxon>
        <taxon>Nymphaeales</taxon>
        <taxon>Nymphaeaceae</taxon>
        <taxon>Nymphaea</taxon>
    </lineage>
</organism>
<protein>
    <submittedName>
        <fullName evidence="1">Uncharacterized protein</fullName>
    </submittedName>
</protein>
<dbReference type="EMBL" id="LR721780">
    <property type="protein sequence ID" value="VVW04657.1"/>
    <property type="molecule type" value="Genomic_DNA"/>
</dbReference>
<proteinExistence type="predicted"/>
<dbReference type="AlphaFoldDB" id="A0A5K1AQV5"/>